<reference evidence="6" key="1">
    <citation type="submission" date="2017-08" db="EMBL/GenBank/DDBJ databases">
        <authorList>
            <person name="Polle J.E."/>
            <person name="Barry K."/>
            <person name="Cushman J."/>
            <person name="Schmutz J."/>
            <person name="Tran D."/>
            <person name="Hathwaick L.T."/>
            <person name="Yim W.C."/>
            <person name="Jenkins J."/>
            <person name="Mckie-Krisberg Z.M."/>
            <person name="Prochnik S."/>
            <person name="Lindquist E."/>
            <person name="Dockter R.B."/>
            <person name="Adam C."/>
            <person name="Molina H."/>
            <person name="Bunkerborg J."/>
            <person name="Jin E."/>
            <person name="Buchheim M."/>
            <person name="Magnuson J."/>
        </authorList>
    </citation>
    <scope>NUCLEOTIDE SEQUENCE</scope>
    <source>
        <strain evidence="6">CCAP 19/18</strain>
    </source>
</reference>
<comment type="subcellular location">
    <subcellularLocation>
        <location evidence="1">Nucleus</location>
    </subcellularLocation>
</comment>
<dbReference type="EMBL" id="MU069969">
    <property type="protein sequence ID" value="KAF5831184.1"/>
    <property type="molecule type" value="Genomic_DNA"/>
</dbReference>
<evidence type="ECO:0000313" key="7">
    <source>
        <dbReference type="Proteomes" id="UP000815325"/>
    </source>
</evidence>
<organism evidence="6 7">
    <name type="scientific">Dunaliella salina</name>
    <name type="common">Green alga</name>
    <name type="synonym">Protococcus salinus</name>
    <dbReference type="NCBI Taxonomy" id="3046"/>
    <lineage>
        <taxon>Eukaryota</taxon>
        <taxon>Viridiplantae</taxon>
        <taxon>Chlorophyta</taxon>
        <taxon>core chlorophytes</taxon>
        <taxon>Chlorophyceae</taxon>
        <taxon>CS clade</taxon>
        <taxon>Chlamydomonadales</taxon>
        <taxon>Dunaliellaceae</taxon>
        <taxon>Dunaliella</taxon>
    </lineage>
</organism>
<evidence type="ECO:0000256" key="3">
    <source>
        <dbReference type="ARBA" id="ARBA00022694"/>
    </source>
</evidence>
<sequence length="140" mass="16056">MVRFKNRYLLVRLNWKDRAAEGLNELGLVKALRDSLEVQFGDVGLGSSFQSLQVKWYSPFSRLGVVRCDREACKQVCSSIAQLKDINFRKVVVEPLHVCGTMQACQRHTQRLNTVDLKSLLPHQRQAAALLDERLRTMEL</sequence>
<dbReference type="InterPro" id="IPR002759">
    <property type="entry name" value="Pop5/Rpp14/Rnp2-like"/>
</dbReference>
<evidence type="ECO:0000313" key="6">
    <source>
        <dbReference type="EMBL" id="KAF5831184.1"/>
    </source>
</evidence>
<dbReference type="PANTHER" id="PTHR15441">
    <property type="entry name" value="RIBONUCLEASE P PROTEIN SUBUNIT P14"/>
    <property type="match status" value="1"/>
</dbReference>
<evidence type="ECO:0000256" key="5">
    <source>
        <dbReference type="PIRNR" id="PIRNR023803"/>
    </source>
</evidence>
<keyword evidence="4" id="KW-0539">Nucleus</keyword>
<dbReference type="SUPFAM" id="SSF160350">
    <property type="entry name" value="Rnp2-like"/>
    <property type="match status" value="1"/>
</dbReference>
<name>A0ABQ7G9D5_DUNSA</name>
<proteinExistence type="inferred from homology"/>
<dbReference type="Pfam" id="PF01900">
    <property type="entry name" value="RNase_P_Rpp14"/>
    <property type="match status" value="1"/>
</dbReference>
<dbReference type="InterPro" id="IPR016819">
    <property type="entry name" value="RNase_P/MRP_POP5"/>
</dbReference>
<evidence type="ECO:0000256" key="1">
    <source>
        <dbReference type="ARBA" id="ARBA00004123"/>
    </source>
</evidence>
<accession>A0ABQ7G9D5</accession>
<dbReference type="PANTHER" id="PTHR15441:SF2">
    <property type="entry name" value="RIBONUCLEASE P_MRP PROTEIN SUBUNIT POP5"/>
    <property type="match status" value="1"/>
</dbReference>
<protein>
    <recommendedName>
        <fullName evidence="5">Ribonuclease P/MRP protein subunit POP5</fullName>
    </recommendedName>
</protein>
<dbReference type="Proteomes" id="UP000815325">
    <property type="component" value="Unassembled WGS sequence"/>
</dbReference>
<keyword evidence="7" id="KW-1185">Reference proteome</keyword>
<comment type="caution">
    <text evidence="6">The sequence shown here is derived from an EMBL/GenBank/DDBJ whole genome shotgun (WGS) entry which is preliminary data.</text>
</comment>
<comment type="similarity">
    <text evidence="2 5">Belongs to the eukaryotic/archaeal RNase P protein component 2 family.</text>
</comment>
<comment type="function">
    <text evidence="5">Component of ribonuclease P, a protein complex that generates mature tRNA molecules by cleaving their 5'-ends.</text>
</comment>
<dbReference type="InterPro" id="IPR038085">
    <property type="entry name" value="Rnp2-like_sf"/>
</dbReference>
<evidence type="ECO:0000256" key="4">
    <source>
        <dbReference type="ARBA" id="ARBA00023242"/>
    </source>
</evidence>
<dbReference type="PIRSF" id="PIRSF023803">
    <property type="entry name" value="Ribonuclease_P_prd"/>
    <property type="match status" value="1"/>
</dbReference>
<gene>
    <name evidence="6" type="ORF">DUNSADRAFT_13487</name>
</gene>
<dbReference type="Gene3D" id="3.30.70.3250">
    <property type="entry name" value="Ribonuclease P, Pop5 subunit"/>
    <property type="match status" value="1"/>
</dbReference>
<keyword evidence="3 5" id="KW-0819">tRNA processing</keyword>
<evidence type="ECO:0000256" key="2">
    <source>
        <dbReference type="ARBA" id="ARBA00010800"/>
    </source>
</evidence>